<dbReference type="OrthoDB" id="9800666at2"/>
<dbReference type="PANTHER" id="PTHR39335:SF1">
    <property type="entry name" value="BLL4220 PROTEIN"/>
    <property type="match status" value="1"/>
</dbReference>
<evidence type="ECO:0000313" key="3">
    <source>
        <dbReference type="Proteomes" id="UP000406256"/>
    </source>
</evidence>
<dbReference type="Pfam" id="PF03640">
    <property type="entry name" value="Lipoprotein_15"/>
    <property type="match status" value="2"/>
</dbReference>
<keyword evidence="2" id="KW-0449">Lipoprotein</keyword>
<accession>A0A5E4UAH2</accession>
<evidence type="ECO:0000313" key="2">
    <source>
        <dbReference type="EMBL" id="VVD97056.1"/>
    </source>
</evidence>
<dbReference type="PIRSF" id="PIRSF029720">
    <property type="entry name" value="UCP029720"/>
    <property type="match status" value="1"/>
</dbReference>
<feature type="chain" id="PRO_5022780829" evidence="1">
    <location>
        <begin position="29"/>
        <end position="130"/>
    </location>
</feature>
<evidence type="ECO:0000256" key="1">
    <source>
        <dbReference type="SAM" id="SignalP"/>
    </source>
</evidence>
<keyword evidence="3" id="KW-1185">Reference proteome</keyword>
<dbReference type="Proteomes" id="UP000406256">
    <property type="component" value="Unassembled WGS sequence"/>
</dbReference>
<reference evidence="2 3" key="1">
    <citation type="submission" date="2019-08" db="EMBL/GenBank/DDBJ databases">
        <authorList>
            <person name="Peeters C."/>
        </authorList>
    </citation>
    <scope>NUCLEOTIDE SEQUENCE [LARGE SCALE GENOMIC DNA]</scope>
    <source>
        <strain evidence="2 3">LMG 31108</strain>
    </source>
</reference>
<protein>
    <submittedName>
        <fullName evidence="2">Lipoprotein</fullName>
    </submittedName>
</protein>
<dbReference type="PANTHER" id="PTHR39335">
    <property type="entry name" value="BLL4220 PROTEIN"/>
    <property type="match status" value="1"/>
</dbReference>
<sequence>MKQRQSMSAVLTGLVAAAGLFAAAAAHAQVPLKSVDGVLVDAQNRTVYTFDNDVAGSGKSVCNGQCAAAWPPVMADAAAKADGDYSLVTRDDGMKQWAYKGKPLYLFVKDTVGGDKKGDGIKDVWHVVKP</sequence>
<dbReference type="InterPro" id="IPR005297">
    <property type="entry name" value="Lipoprotein_repeat"/>
</dbReference>
<dbReference type="EMBL" id="CABPSB010000005">
    <property type="protein sequence ID" value="VVD97056.1"/>
    <property type="molecule type" value="Genomic_DNA"/>
</dbReference>
<keyword evidence="1" id="KW-0732">Signal</keyword>
<dbReference type="GO" id="GO:0043448">
    <property type="term" value="P:alkane catabolic process"/>
    <property type="evidence" value="ECO:0007669"/>
    <property type="project" value="TreeGrafter"/>
</dbReference>
<feature type="signal peptide" evidence="1">
    <location>
        <begin position="1"/>
        <end position="28"/>
    </location>
</feature>
<proteinExistence type="predicted"/>
<name>A0A5E4UAH2_9BURK</name>
<gene>
    <name evidence="2" type="ORF">PAN31108_01926</name>
</gene>
<organism evidence="2 3">
    <name type="scientific">Pandoraea anhela</name>
    <dbReference type="NCBI Taxonomy" id="2508295"/>
    <lineage>
        <taxon>Bacteria</taxon>
        <taxon>Pseudomonadati</taxon>
        <taxon>Pseudomonadota</taxon>
        <taxon>Betaproteobacteria</taxon>
        <taxon>Burkholderiales</taxon>
        <taxon>Burkholderiaceae</taxon>
        <taxon>Pandoraea</taxon>
    </lineage>
</organism>
<dbReference type="InterPro" id="IPR014558">
    <property type="entry name" value="UCP029720"/>
</dbReference>
<dbReference type="AlphaFoldDB" id="A0A5E4UAH2"/>
<dbReference type="RefSeq" id="WP_150668639.1">
    <property type="nucleotide sequence ID" value="NZ_CABPSB010000005.1"/>
</dbReference>